<comment type="caution">
    <text evidence="3">The sequence shown here is derived from an EMBL/GenBank/DDBJ whole genome shotgun (WGS) entry which is preliminary data.</text>
</comment>
<dbReference type="eggNOG" id="COG0789">
    <property type="taxonomic scope" value="Bacteria"/>
</dbReference>
<gene>
    <name evidence="3" type="ORF">KT71_13764</name>
</gene>
<keyword evidence="1" id="KW-0238">DNA-binding</keyword>
<evidence type="ECO:0000259" key="2">
    <source>
        <dbReference type="PROSITE" id="PS50937"/>
    </source>
</evidence>
<feature type="domain" description="HTH merR-type" evidence="2">
    <location>
        <begin position="1"/>
        <end position="76"/>
    </location>
</feature>
<evidence type="ECO:0000313" key="3">
    <source>
        <dbReference type="EMBL" id="EAQ95677.1"/>
    </source>
</evidence>
<keyword evidence="4" id="KW-1185">Reference proteome</keyword>
<organism evidence="3 4">
    <name type="scientific">Congregibacter litoralis KT71</name>
    <dbReference type="NCBI Taxonomy" id="314285"/>
    <lineage>
        <taxon>Bacteria</taxon>
        <taxon>Pseudomonadati</taxon>
        <taxon>Pseudomonadota</taxon>
        <taxon>Gammaproteobacteria</taxon>
        <taxon>Cellvibrionales</taxon>
        <taxon>Halieaceae</taxon>
        <taxon>Congregibacter</taxon>
    </lineage>
</organism>
<dbReference type="HOGENOM" id="CLU_060077_2_0_6"/>
<dbReference type="Pfam" id="PF13411">
    <property type="entry name" value="MerR_1"/>
    <property type="match status" value="1"/>
</dbReference>
<dbReference type="PANTHER" id="PTHR30204">
    <property type="entry name" value="REDOX-CYCLING DRUG-SENSING TRANSCRIPTIONAL ACTIVATOR SOXR"/>
    <property type="match status" value="1"/>
</dbReference>
<dbReference type="GO" id="GO:0003677">
    <property type="term" value="F:DNA binding"/>
    <property type="evidence" value="ECO:0007669"/>
    <property type="project" value="UniProtKB-KW"/>
</dbReference>
<name>A4AE90_9GAMM</name>
<evidence type="ECO:0000313" key="4">
    <source>
        <dbReference type="Proteomes" id="UP000019205"/>
    </source>
</evidence>
<accession>A4AE90</accession>
<dbReference type="SUPFAM" id="SSF46955">
    <property type="entry name" value="Putative DNA-binding domain"/>
    <property type="match status" value="1"/>
</dbReference>
<protein>
    <submittedName>
        <fullName evidence="3">Putative transcriptional regulator</fullName>
    </submittedName>
</protein>
<dbReference type="PRINTS" id="PR00040">
    <property type="entry name" value="HTHMERR"/>
</dbReference>
<dbReference type="SMART" id="SM00422">
    <property type="entry name" value="HTH_MERR"/>
    <property type="match status" value="1"/>
</dbReference>
<dbReference type="Proteomes" id="UP000019205">
    <property type="component" value="Chromosome"/>
</dbReference>
<dbReference type="STRING" id="314285.KT71_13764"/>
<evidence type="ECO:0000256" key="1">
    <source>
        <dbReference type="ARBA" id="ARBA00023125"/>
    </source>
</evidence>
<dbReference type="Gene3D" id="1.10.1660.10">
    <property type="match status" value="1"/>
</dbReference>
<dbReference type="AlphaFoldDB" id="A4AE90"/>
<sequence>MHSIPKQLSRGTLAKRSGVNSETVRYYEKISLLPEPVRSAGGHRVYREDDLQRLCFIRRCREMGFSLEEIRGLLSLVDRQQVSCKRVKSIADEHLRDIRTKISDLKKMEKTLRTLSASCSGEDVPECPIIESLQIN</sequence>
<dbReference type="EMBL" id="AAOA02000001">
    <property type="protein sequence ID" value="EAQ95677.1"/>
    <property type="molecule type" value="Genomic_DNA"/>
</dbReference>
<reference evidence="3 4" key="2">
    <citation type="journal article" date="2009" name="PLoS ONE">
        <title>The photosynthetic apparatus and its regulation in the aerobic gammaproteobacterium Congregibacter litoralis gen. nov., sp. nov.</title>
        <authorList>
            <person name="Spring S."/>
            <person name="Lunsdorf H."/>
            <person name="Fuchs B.M."/>
            <person name="Tindall B.J."/>
        </authorList>
    </citation>
    <scope>NUCLEOTIDE SEQUENCE [LARGE SCALE GENOMIC DNA]</scope>
    <source>
        <strain evidence="3">KT71</strain>
    </source>
</reference>
<dbReference type="InterPro" id="IPR009061">
    <property type="entry name" value="DNA-bd_dom_put_sf"/>
</dbReference>
<dbReference type="InterPro" id="IPR000551">
    <property type="entry name" value="MerR-type_HTH_dom"/>
</dbReference>
<dbReference type="RefSeq" id="WP_008295189.1">
    <property type="nucleotide sequence ID" value="NZ_CM002299.1"/>
</dbReference>
<dbReference type="GO" id="GO:0003700">
    <property type="term" value="F:DNA-binding transcription factor activity"/>
    <property type="evidence" value="ECO:0007669"/>
    <property type="project" value="InterPro"/>
</dbReference>
<dbReference type="PANTHER" id="PTHR30204:SF92">
    <property type="entry name" value="HTH-TYPE TRANSCRIPTIONAL REGULATOR ZNTR"/>
    <property type="match status" value="1"/>
</dbReference>
<dbReference type="InterPro" id="IPR047057">
    <property type="entry name" value="MerR_fam"/>
</dbReference>
<reference evidence="3 4" key="1">
    <citation type="journal article" date="2007" name="Proc. Natl. Acad. Sci. U.S.A.">
        <title>Characterization of a marine gammaproteobacterium capable of aerobic anoxygenic photosynthesis.</title>
        <authorList>
            <person name="Fuchs B.M."/>
            <person name="Spring S."/>
            <person name="Teeling H."/>
            <person name="Quast C."/>
            <person name="Wulf J."/>
            <person name="Schattenhofer M."/>
            <person name="Yan S."/>
            <person name="Ferriera S."/>
            <person name="Johnson J."/>
            <person name="Glockner F.O."/>
            <person name="Amann R."/>
        </authorList>
    </citation>
    <scope>NUCLEOTIDE SEQUENCE [LARGE SCALE GENOMIC DNA]</scope>
    <source>
        <strain evidence="3">KT71</strain>
    </source>
</reference>
<dbReference type="PROSITE" id="PS50937">
    <property type="entry name" value="HTH_MERR_2"/>
    <property type="match status" value="1"/>
</dbReference>
<proteinExistence type="predicted"/>
<dbReference type="OrthoDB" id="9808480at2"/>
<dbReference type="CDD" id="cd04785">
    <property type="entry name" value="HTH_CadR-PbrR-like"/>
    <property type="match status" value="1"/>
</dbReference>